<organism evidence="2 3">
    <name type="scientific">Termititenax aidoneus</name>
    <dbReference type="NCBI Taxonomy" id="2218524"/>
    <lineage>
        <taxon>Bacteria</taxon>
        <taxon>Bacillati</taxon>
        <taxon>Candidatus Margulisiibacteriota</taxon>
        <taxon>Candidatus Termititenacia</taxon>
        <taxon>Candidatus Termititenacales</taxon>
        <taxon>Candidatus Termititenacaceae</taxon>
        <taxon>Candidatus Termititenax</taxon>
    </lineage>
</organism>
<comment type="caution">
    <text evidence="2">The sequence shown here is derived from an EMBL/GenBank/DDBJ whole genome shotgun (WGS) entry which is preliminary data.</text>
</comment>
<feature type="domain" description="PSP1 C-terminal" evidence="1">
    <location>
        <begin position="66"/>
        <end position="167"/>
    </location>
</feature>
<protein>
    <submittedName>
        <fullName evidence="2">Protein PSP1 superfamily</fullName>
    </submittedName>
</protein>
<dbReference type="InterPro" id="IPR007557">
    <property type="entry name" value="PSP1_C"/>
</dbReference>
<evidence type="ECO:0000313" key="3">
    <source>
        <dbReference type="Proteomes" id="UP000269352"/>
    </source>
</evidence>
<name>A0A388TAU3_TERA1</name>
<dbReference type="Proteomes" id="UP000269352">
    <property type="component" value="Unassembled WGS sequence"/>
</dbReference>
<dbReference type="PROSITE" id="PS51411">
    <property type="entry name" value="PSP1_C"/>
    <property type="match status" value="1"/>
</dbReference>
<evidence type="ECO:0000313" key="2">
    <source>
        <dbReference type="EMBL" id="GBR73600.1"/>
    </source>
</evidence>
<accession>A0A388TAU3</accession>
<reference evidence="2 3" key="1">
    <citation type="journal article" date="2019" name="ISME J.">
        <title>Genome analyses of uncultured TG2/ZB3 bacteria in 'Margulisbacteria' specifically attached to ectosymbiotic spirochetes of protists in the termite gut.</title>
        <authorList>
            <person name="Utami Y.D."/>
            <person name="Kuwahara H."/>
            <person name="Igai K."/>
            <person name="Murakami T."/>
            <person name="Sugaya K."/>
            <person name="Morikawa T."/>
            <person name="Nagura Y."/>
            <person name="Yuki M."/>
            <person name="Deevong P."/>
            <person name="Inoue T."/>
            <person name="Kihara K."/>
            <person name="Lo N."/>
            <person name="Yamada A."/>
            <person name="Ohkuma M."/>
            <person name="Hongoh Y."/>
        </authorList>
    </citation>
    <scope>NUCLEOTIDE SEQUENCE [LARGE SCALE GENOMIC DNA]</scope>
    <source>
        <strain evidence="2">NkOx7-01</strain>
    </source>
</reference>
<dbReference type="EMBL" id="BGZN01000014">
    <property type="protein sequence ID" value="GBR73600.1"/>
    <property type="molecule type" value="Genomic_DNA"/>
</dbReference>
<sequence length="237" mass="26490">MAAGKFALKLRKHNSAISFEIRLASFFVKHGDALIAETSRGEELAWAVKLPANCEKHGLHEEIRVLHILRKATDDDLKNLAALAEAEQNLLKQANEILAHSAPDIKLISVELLFNRKKAFFYYRNLLEENSDKNKKKTKNTARKSNSREVQRLLHQELPLAVEVREMGGRSCAYAIGGLGHCGCGLCCTHWQRKPAQVSIKMVKEQNLAINIPKLSGVCGKLMCCLEYELEKSAAAQ</sequence>
<dbReference type="AlphaFoldDB" id="A0A388TAU3"/>
<proteinExistence type="predicted"/>
<evidence type="ECO:0000259" key="1">
    <source>
        <dbReference type="PROSITE" id="PS51411"/>
    </source>
</evidence>
<dbReference type="Pfam" id="PF04468">
    <property type="entry name" value="PSP1"/>
    <property type="match status" value="1"/>
</dbReference>
<keyword evidence="3" id="KW-1185">Reference proteome</keyword>
<dbReference type="NCBIfam" id="NF041131">
    <property type="entry name" value="RicT_YaaT_fam"/>
    <property type="match status" value="1"/>
</dbReference>
<gene>
    <name evidence="2" type="ORF">NO1_0946</name>
</gene>